<keyword evidence="5" id="KW-0631">Potassium channel</keyword>
<evidence type="ECO:0000256" key="4">
    <source>
        <dbReference type="ARBA" id="ARBA00022692"/>
    </source>
</evidence>
<evidence type="ECO:0000313" key="17">
    <source>
        <dbReference type="Proteomes" id="UP001189429"/>
    </source>
</evidence>
<dbReference type="SMART" id="SM00054">
    <property type="entry name" value="EFh"/>
    <property type="match status" value="2"/>
</dbReference>
<feature type="domain" description="EF-hand" evidence="15">
    <location>
        <begin position="268"/>
        <end position="303"/>
    </location>
</feature>
<proteinExistence type="predicted"/>
<organism evidence="16 17">
    <name type="scientific">Prorocentrum cordatum</name>
    <dbReference type="NCBI Taxonomy" id="2364126"/>
    <lineage>
        <taxon>Eukaryota</taxon>
        <taxon>Sar</taxon>
        <taxon>Alveolata</taxon>
        <taxon>Dinophyceae</taxon>
        <taxon>Prorocentrales</taxon>
        <taxon>Prorocentraceae</taxon>
        <taxon>Prorocentrum</taxon>
    </lineage>
</organism>
<dbReference type="EMBL" id="CAUYUJ010020893">
    <property type="protein sequence ID" value="CAK0901163.1"/>
    <property type="molecule type" value="Genomic_DNA"/>
</dbReference>
<feature type="region of interest" description="Disordered" evidence="13">
    <location>
        <begin position="546"/>
        <end position="682"/>
    </location>
</feature>
<keyword evidence="10" id="KW-0406">Ion transport</keyword>
<dbReference type="InterPro" id="IPR018247">
    <property type="entry name" value="EF_Hand_1_Ca_BS"/>
</dbReference>
<evidence type="ECO:0000256" key="6">
    <source>
        <dbReference type="ARBA" id="ARBA00022837"/>
    </source>
</evidence>
<feature type="compositionally biased region" description="Low complexity" evidence="13">
    <location>
        <begin position="661"/>
        <end position="675"/>
    </location>
</feature>
<dbReference type="Gene3D" id="1.10.287.70">
    <property type="match status" value="1"/>
</dbReference>
<evidence type="ECO:0000256" key="5">
    <source>
        <dbReference type="ARBA" id="ARBA00022826"/>
    </source>
</evidence>
<dbReference type="PANTHER" id="PTHR11537">
    <property type="entry name" value="VOLTAGE-GATED POTASSIUM CHANNEL"/>
    <property type="match status" value="1"/>
</dbReference>
<dbReference type="PROSITE" id="PS50222">
    <property type="entry name" value="EF_HAND_2"/>
    <property type="match status" value="2"/>
</dbReference>
<feature type="transmembrane region" description="Helical" evidence="14">
    <location>
        <begin position="133"/>
        <end position="154"/>
    </location>
</feature>
<dbReference type="InterPro" id="IPR002048">
    <property type="entry name" value="EF_hand_dom"/>
</dbReference>
<dbReference type="Pfam" id="PF00520">
    <property type="entry name" value="Ion_trans"/>
    <property type="match status" value="1"/>
</dbReference>
<feature type="compositionally biased region" description="Low complexity" evidence="13">
    <location>
        <begin position="617"/>
        <end position="629"/>
    </location>
</feature>
<feature type="domain" description="EF-hand" evidence="15">
    <location>
        <begin position="305"/>
        <end position="340"/>
    </location>
</feature>
<dbReference type="Gene3D" id="1.20.120.350">
    <property type="entry name" value="Voltage-gated potassium channels. Chain C"/>
    <property type="match status" value="1"/>
</dbReference>
<evidence type="ECO:0000256" key="9">
    <source>
        <dbReference type="ARBA" id="ARBA00022989"/>
    </source>
</evidence>
<sequence length="682" mass="75207">MLVIIGASLCHSVRLHEQDSKATWEATWNDQARVTDSTNCVFNIVFCCDLAFRLVCSPSCRYFLRHPKNFIDLLSVMPFFCCDVLDVPAWALWLRPLRHLSSYEAFLRLLRLARYFWGWHLLLRAIRESVKALVIPIFFLILMVMLSSCTLYVVETLQLTSQGLTETEWKGMTLEERVEGGFVTIRSLPAAMHFSIVCMLSMETGPFYGLQAASAVGQTVAVCLMFFGMTFMAMPIAIVGSVFADTWFHQDRLLLLENVRTQLQAQGYEPQELWLVFEEIDKDCSGELSFEEFMTMINALNLRSLTPAKCRNLFRYFDTDCDGQINFSDFSLTLFPDHPIAEDMVARSPRGHASAAGSFDSREPGEEARVTRASEESSRSEEWHGGGESPKDSSRNARPSRTSRMGSKGSVEEKASILPLGTLDEDADARRSCAADIGSSSDSSSESEDDGVNRLGSDGSLEASRHKSKYHLLKEQARRLEKMARKLEETFEARMGLLSASLARQQATSRGTGFRRSSGAGVMGGMFSGDFGHGEKANGTNYHIQVSRHASATPSRRASASATPTARSPRASASSVTSWRQSQMVFDHRNSGASDASLTPSRASSFGNNLSQRFSGASAVSAQSAAPQQDRPRHSGGNPARLQALLQAGRRKSRSPRDHCSASPSPAPIALSPHATSPPKRR</sequence>
<evidence type="ECO:0000313" key="16">
    <source>
        <dbReference type="EMBL" id="CAK0901163.1"/>
    </source>
</evidence>
<evidence type="ECO:0000259" key="15">
    <source>
        <dbReference type="PROSITE" id="PS50222"/>
    </source>
</evidence>
<feature type="transmembrane region" description="Helical" evidence="14">
    <location>
        <begin position="190"/>
        <end position="210"/>
    </location>
</feature>
<dbReference type="PANTHER" id="PTHR11537:SF254">
    <property type="entry name" value="POTASSIUM VOLTAGE-GATED CHANNEL PROTEIN SHAB"/>
    <property type="match status" value="1"/>
</dbReference>
<evidence type="ECO:0000256" key="7">
    <source>
        <dbReference type="ARBA" id="ARBA00022882"/>
    </source>
</evidence>
<dbReference type="Gene3D" id="1.10.238.10">
    <property type="entry name" value="EF-hand"/>
    <property type="match status" value="1"/>
</dbReference>
<keyword evidence="9 14" id="KW-1133">Transmembrane helix</keyword>
<dbReference type="SUPFAM" id="SSF81324">
    <property type="entry name" value="Voltage-gated potassium channels"/>
    <property type="match status" value="1"/>
</dbReference>
<feature type="compositionally biased region" description="Basic and acidic residues" evidence="13">
    <location>
        <begin position="360"/>
        <end position="395"/>
    </location>
</feature>
<dbReference type="SUPFAM" id="SSF47473">
    <property type="entry name" value="EF-hand"/>
    <property type="match status" value="1"/>
</dbReference>
<evidence type="ECO:0000256" key="3">
    <source>
        <dbReference type="ARBA" id="ARBA00022538"/>
    </source>
</evidence>
<name>A0ABN9XMP1_9DINO</name>
<comment type="subcellular location">
    <subcellularLocation>
        <location evidence="1">Membrane</location>
        <topology evidence="1">Multi-pass membrane protein</topology>
    </subcellularLocation>
</comment>
<keyword evidence="11 14" id="KW-0472">Membrane</keyword>
<feature type="compositionally biased region" description="Polar residues" evidence="13">
    <location>
        <begin position="396"/>
        <end position="405"/>
    </location>
</feature>
<evidence type="ECO:0000256" key="12">
    <source>
        <dbReference type="ARBA" id="ARBA00023303"/>
    </source>
</evidence>
<dbReference type="InterPro" id="IPR028325">
    <property type="entry name" value="VG_K_chnl"/>
</dbReference>
<feature type="compositionally biased region" description="Low complexity" evidence="13">
    <location>
        <begin position="550"/>
        <end position="575"/>
    </location>
</feature>
<protein>
    <recommendedName>
        <fullName evidence="15">EF-hand domain-containing protein</fullName>
    </recommendedName>
</protein>
<feature type="region of interest" description="Disordered" evidence="13">
    <location>
        <begin position="348"/>
        <end position="467"/>
    </location>
</feature>
<comment type="caution">
    <text evidence="16">The sequence shown here is derived from an EMBL/GenBank/DDBJ whole genome shotgun (WGS) entry which is preliminary data.</text>
</comment>
<keyword evidence="8" id="KW-0630">Potassium</keyword>
<feature type="transmembrane region" description="Helical" evidence="14">
    <location>
        <begin position="222"/>
        <end position="244"/>
    </location>
</feature>
<reference evidence="16" key="1">
    <citation type="submission" date="2023-10" db="EMBL/GenBank/DDBJ databases">
        <authorList>
            <person name="Chen Y."/>
            <person name="Shah S."/>
            <person name="Dougan E. K."/>
            <person name="Thang M."/>
            <person name="Chan C."/>
        </authorList>
    </citation>
    <scope>NUCLEOTIDE SEQUENCE [LARGE SCALE GENOMIC DNA]</scope>
</reference>
<dbReference type="PROSITE" id="PS00018">
    <property type="entry name" value="EF_HAND_1"/>
    <property type="match status" value="2"/>
</dbReference>
<evidence type="ECO:0000256" key="1">
    <source>
        <dbReference type="ARBA" id="ARBA00004141"/>
    </source>
</evidence>
<keyword evidence="6" id="KW-0106">Calcium</keyword>
<keyword evidence="4 14" id="KW-0812">Transmembrane</keyword>
<evidence type="ECO:0000256" key="10">
    <source>
        <dbReference type="ARBA" id="ARBA00023065"/>
    </source>
</evidence>
<dbReference type="InterPro" id="IPR005821">
    <property type="entry name" value="Ion_trans_dom"/>
</dbReference>
<dbReference type="Proteomes" id="UP001189429">
    <property type="component" value="Unassembled WGS sequence"/>
</dbReference>
<dbReference type="InterPro" id="IPR027359">
    <property type="entry name" value="Volt_channel_dom_sf"/>
</dbReference>
<dbReference type="PRINTS" id="PR00169">
    <property type="entry name" value="KCHANNEL"/>
</dbReference>
<dbReference type="Pfam" id="PF13499">
    <property type="entry name" value="EF-hand_7"/>
    <property type="match status" value="1"/>
</dbReference>
<keyword evidence="17" id="KW-1185">Reference proteome</keyword>
<dbReference type="InterPro" id="IPR011992">
    <property type="entry name" value="EF-hand-dom_pair"/>
</dbReference>
<keyword evidence="3" id="KW-0633">Potassium transport</keyword>
<evidence type="ECO:0000256" key="13">
    <source>
        <dbReference type="SAM" id="MobiDB-lite"/>
    </source>
</evidence>
<feature type="compositionally biased region" description="Polar residues" evidence="13">
    <location>
        <begin position="591"/>
        <end position="615"/>
    </location>
</feature>
<keyword evidence="12" id="KW-0407">Ion channel</keyword>
<gene>
    <name evidence="16" type="ORF">PCOR1329_LOCUS78226</name>
</gene>
<evidence type="ECO:0000256" key="14">
    <source>
        <dbReference type="SAM" id="Phobius"/>
    </source>
</evidence>
<evidence type="ECO:0000256" key="8">
    <source>
        <dbReference type="ARBA" id="ARBA00022958"/>
    </source>
</evidence>
<evidence type="ECO:0000256" key="2">
    <source>
        <dbReference type="ARBA" id="ARBA00022448"/>
    </source>
</evidence>
<dbReference type="CDD" id="cd00051">
    <property type="entry name" value="EFh"/>
    <property type="match status" value="1"/>
</dbReference>
<keyword evidence="7" id="KW-0851">Voltage-gated channel</keyword>
<keyword evidence="2" id="KW-0813">Transport</keyword>
<evidence type="ECO:0000256" key="11">
    <source>
        <dbReference type="ARBA" id="ARBA00023136"/>
    </source>
</evidence>
<accession>A0ABN9XMP1</accession>